<accession>A0ABY1P7T3</accession>
<comment type="caution">
    <text evidence="2">The sequence shown here is derived from an EMBL/GenBank/DDBJ whole genome shotgun (WGS) entry which is preliminary data.</text>
</comment>
<dbReference type="Proteomes" id="UP001157961">
    <property type="component" value="Unassembled WGS sequence"/>
</dbReference>
<dbReference type="RefSeq" id="WP_283426913.1">
    <property type="nucleotide sequence ID" value="NZ_FXTY01000006.1"/>
</dbReference>
<feature type="chain" id="PRO_5046681484" evidence="1">
    <location>
        <begin position="21"/>
        <end position="41"/>
    </location>
</feature>
<proteinExistence type="predicted"/>
<keyword evidence="1" id="KW-0732">Signal</keyword>
<feature type="signal peptide" evidence="1">
    <location>
        <begin position="1"/>
        <end position="20"/>
    </location>
</feature>
<keyword evidence="3" id="KW-1185">Reference proteome</keyword>
<sequence length="41" mass="4248">MQKHVVMFVTLTVMAVSTMAATGSAENGFATSAAFGFLKGH</sequence>
<organism evidence="2 3">
    <name type="scientific">Shimia sagamensis</name>
    <dbReference type="NCBI Taxonomy" id="1566352"/>
    <lineage>
        <taxon>Bacteria</taxon>
        <taxon>Pseudomonadati</taxon>
        <taxon>Pseudomonadota</taxon>
        <taxon>Alphaproteobacteria</taxon>
        <taxon>Rhodobacterales</taxon>
        <taxon>Roseobacteraceae</taxon>
    </lineage>
</organism>
<evidence type="ECO:0000256" key="1">
    <source>
        <dbReference type="SAM" id="SignalP"/>
    </source>
</evidence>
<gene>
    <name evidence="2" type="ORF">SAMN06265373_10657</name>
</gene>
<reference evidence="2 3" key="1">
    <citation type="submission" date="2017-05" db="EMBL/GenBank/DDBJ databases">
        <authorList>
            <person name="Varghese N."/>
            <person name="Submissions S."/>
        </authorList>
    </citation>
    <scope>NUCLEOTIDE SEQUENCE [LARGE SCALE GENOMIC DNA]</scope>
    <source>
        <strain evidence="2 3">DSM 29734</strain>
    </source>
</reference>
<protein>
    <submittedName>
        <fullName evidence="2">Uncharacterized protein</fullName>
    </submittedName>
</protein>
<evidence type="ECO:0000313" key="2">
    <source>
        <dbReference type="EMBL" id="SMP28558.1"/>
    </source>
</evidence>
<dbReference type="EMBL" id="FXTY01000006">
    <property type="protein sequence ID" value="SMP28558.1"/>
    <property type="molecule type" value="Genomic_DNA"/>
</dbReference>
<evidence type="ECO:0000313" key="3">
    <source>
        <dbReference type="Proteomes" id="UP001157961"/>
    </source>
</evidence>
<name>A0ABY1P7T3_9RHOB</name>